<sequence length="404" mass="44190">MKKRTLLICSLFLSVIILSGCSGKSSAEKSNVKTYPVKTLEVKNESNSVSLEYQGITGGSEVRKLSFKSSAKISKIYVSKGQHVKKGDSLVDLDKSDLNFAMEASKSQMDAASAQYNKSVNGAQEEDINKAEIAVKNAEDNYNYYKDLYDKNTKLYQSGAISKQELDGAKLQADSYESALNNAKQSLEQLQNGSREEDKQALLAQLNEAKAGYDSKANLVQDASMHADMDGYVVDVLCKEGEMQGAGNPVILFRSENQVVTVGLSDDDVKKVQVGTKAQVKIDDSTADGEIINIVQMSDKTSGTYSAEIKLLNPIDNSKFYVGQSVKVYINMGEKNSLWIPIDSILNDGEDYVFVVENGHAVRKNVTLGDTNKDKVSVEGLKTNDKLIIEGMKNIKAGYQVTVK</sequence>
<feature type="signal peptide" evidence="3">
    <location>
        <begin position="1"/>
        <end position="27"/>
    </location>
</feature>
<feature type="coiled-coil region" evidence="2">
    <location>
        <begin position="121"/>
        <end position="200"/>
    </location>
</feature>
<reference evidence="6" key="1">
    <citation type="submission" date="2020-12" db="EMBL/GenBank/DDBJ databases">
        <title>Clostridium thailandense sp. nov., a novel acetogenic bacterium isolated from peat land soil in Thailand.</title>
        <authorList>
            <person name="Chaikitkaew S."/>
            <person name="Birkeland N.K."/>
        </authorList>
    </citation>
    <scope>NUCLEOTIDE SEQUENCE</scope>
    <source>
        <strain evidence="6">PL3</strain>
    </source>
</reference>
<accession>A0A949U4R8</accession>
<feature type="chain" id="PRO_5037213668" evidence="3">
    <location>
        <begin position="28"/>
        <end position="404"/>
    </location>
</feature>
<dbReference type="NCBIfam" id="TIGR01730">
    <property type="entry name" value="RND_mfp"/>
    <property type="match status" value="1"/>
</dbReference>
<dbReference type="Pfam" id="PF25881">
    <property type="entry name" value="HH_YBHG"/>
    <property type="match status" value="1"/>
</dbReference>
<dbReference type="RefSeq" id="WP_218323501.1">
    <property type="nucleotide sequence ID" value="NZ_JAEEGC010000177.1"/>
</dbReference>
<keyword evidence="2" id="KW-0175">Coiled coil</keyword>
<dbReference type="PROSITE" id="PS51257">
    <property type="entry name" value="PROKAR_LIPOPROTEIN"/>
    <property type="match status" value="1"/>
</dbReference>
<organism evidence="6 7">
    <name type="scientific">Clostridium thailandense</name>
    <dbReference type="NCBI Taxonomy" id="2794346"/>
    <lineage>
        <taxon>Bacteria</taxon>
        <taxon>Bacillati</taxon>
        <taxon>Bacillota</taxon>
        <taxon>Clostridia</taxon>
        <taxon>Eubacteriales</taxon>
        <taxon>Clostridiaceae</taxon>
        <taxon>Clostridium</taxon>
    </lineage>
</organism>
<evidence type="ECO:0000313" key="7">
    <source>
        <dbReference type="Proteomes" id="UP000694308"/>
    </source>
</evidence>
<evidence type="ECO:0000256" key="1">
    <source>
        <dbReference type="ARBA" id="ARBA00009477"/>
    </source>
</evidence>
<dbReference type="InterPro" id="IPR006143">
    <property type="entry name" value="RND_pump_MFP"/>
</dbReference>
<dbReference type="Proteomes" id="UP000694308">
    <property type="component" value="Unassembled WGS sequence"/>
</dbReference>
<evidence type="ECO:0000313" key="6">
    <source>
        <dbReference type="EMBL" id="MBV7276419.1"/>
    </source>
</evidence>
<feature type="domain" description="YknX-like C-terminal permuted SH3-like" evidence="5">
    <location>
        <begin position="339"/>
        <end position="403"/>
    </location>
</feature>
<dbReference type="InterPro" id="IPR059052">
    <property type="entry name" value="HH_YbhG-like"/>
</dbReference>
<dbReference type="PANTHER" id="PTHR30469">
    <property type="entry name" value="MULTIDRUG RESISTANCE PROTEIN MDTA"/>
    <property type="match status" value="1"/>
</dbReference>
<evidence type="ECO:0000256" key="3">
    <source>
        <dbReference type="SAM" id="SignalP"/>
    </source>
</evidence>
<dbReference type="InterPro" id="IPR058637">
    <property type="entry name" value="YknX-like_C"/>
</dbReference>
<comment type="caution">
    <text evidence="6">The sequence shown here is derived from an EMBL/GenBank/DDBJ whole genome shotgun (WGS) entry which is preliminary data.</text>
</comment>
<feature type="domain" description="YbhG-like alpha-helical hairpin" evidence="4">
    <location>
        <begin position="93"/>
        <end position="211"/>
    </location>
</feature>
<comment type="similarity">
    <text evidence="1">Belongs to the membrane fusion protein (MFP) (TC 8.A.1) family.</text>
</comment>
<dbReference type="AlphaFoldDB" id="A0A949U4R8"/>
<protein>
    <submittedName>
        <fullName evidence="6">Efflux RND transporter periplasmic adaptor subunit</fullName>
    </submittedName>
</protein>
<evidence type="ECO:0000256" key="2">
    <source>
        <dbReference type="SAM" id="Coils"/>
    </source>
</evidence>
<dbReference type="EMBL" id="JAEEGC010000177">
    <property type="protein sequence ID" value="MBV7276419.1"/>
    <property type="molecule type" value="Genomic_DNA"/>
</dbReference>
<proteinExistence type="inferred from homology"/>
<dbReference type="GO" id="GO:0015562">
    <property type="term" value="F:efflux transmembrane transporter activity"/>
    <property type="evidence" value="ECO:0007669"/>
    <property type="project" value="TreeGrafter"/>
</dbReference>
<gene>
    <name evidence="6" type="ORF">I6U48_26420</name>
</gene>
<name>A0A949U4R8_9CLOT</name>
<evidence type="ECO:0000259" key="4">
    <source>
        <dbReference type="Pfam" id="PF25881"/>
    </source>
</evidence>
<keyword evidence="7" id="KW-1185">Reference proteome</keyword>
<dbReference type="Pfam" id="PF25989">
    <property type="entry name" value="YknX_C"/>
    <property type="match status" value="1"/>
</dbReference>
<keyword evidence="3" id="KW-0732">Signal</keyword>
<evidence type="ECO:0000259" key="5">
    <source>
        <dbReference type="Pfam" id="PF25989"/>
    </source>
</evidence>
<dbReference type="GO" id="GO:1990281">
    <property type="term" value="C:efflux pump complex"/>
    <property type="evidence" value="ECO:0007669"/>
    <property type="project" value="TreeGrafter"/>
</dbReference>